<dbReference type="GO" id="GO:0000160">
    <property type="term" value="P:phosphorelay signal transduction system"/>
    <property type="evidence" value="ECO:0007669"/>
    <property type="project" value="UniProtKB-KW"/>
</dbReference>
<dbReference type="PANTHER" id="PTHR44688">
    <property type="entry name" value="DNA-BINDING TRANSCRIPTIONAL ACTIVATOR DEVR_DOSR"/>
    <property type="match status" value="1"/>
</dbReference>
<dbReference type="PANTHER" id="PTHR44688:SF16">
    <property type="entry name" value="DNA-BINDING TRANSCRIPTIONAL ACTIVATOR DEVR_DOSR"/>
    <property type="match status" value="1"/>
</dbReference>
<dbReference type="Gene3D" id="3.40.50.2300">
    <property type="match status" value="1"/>
</dbReference>
<gene>
    <name evidence="9" type="ORF">FVF58_02425</name>
</gene>
<dbReference type="GO" id="GO:0006355">
    <property type="term" value="P:regulation of DNA-templated transcription"/>
    <property type="evidence" value="ECO:0007669"/>
    <property type="project" value="InterPro"/>
</dbReference>
<dbReference type="FunFam" id="3.40.50.2300:FF:000018">
    <property type="entry name" value="DNA-binding transcriptional regulator NtrC"/>
    <property type="match status" value="1"/>
</dbReference>
<feature type="domain" description="Response regulatory" evidence="8">
    <location>
        <begin position="21"/>
        <end position="135"/>
    </location>
</feature>
<dbReference type="PROSITE" id="PS50110">
    <property type="entry name" value="RESPONSE_REGULATORY"/>
    <property type="match status" value="1"/>
</dbReference>
<reference evidence="9 10" key="1">
    <citation type="submission" date="2019-08" db="EMBL/GenBank/DDBJ databases">
        <title>Paraburkholderia sp. DCY113.</title>
        <authorList>
            <person name="Kang J."/>
        </authorList>
    </citation>
    <scope>NUCLEOTIDE SEQUENCE [LARGE SCALE GENOMIC DNA]</scope>
    <source>
        <strain evidence="9 10">DCY113</strain>
    </source>
</reference>
<evidence type="ECO:0000256" key="3">
    <source>
        <dbReference type="ARBA" id="ARBA00023015"/>
    </source>
</evidence>
<dbReference type="SUPFAM" id="SSF46894">
    <property type="entry name" value="C-terminal effector domain of the bipartite response regulators"/>
    <property type="match status" value="1"/>
</dbReference>
<dbReference type="PROSITE" id="PS00622">
    <property type="entry name" value="HTH_LUXR_1"/>
    <property type="match status" value="1"/>
</dbReference>
<dbReference type="GO" id="GO:0003677">
    <property type="term" value="F:DNA binding"/>
    <property type="evidence" value="ECO:0007669"/>
    <property type="project" value="UniProtKB-KW"/>
</dbReference>
<dbReference type="PROSITE" id="PS50043">
    <property type="entry name" value="HTH_LUXR_2"/>
    <property type="match status" value="1"/>
</dbReference>
<dbReference type="InterPro" id="IPR001789">
    <property type="entry name" value="Sig_transdc_resp-reg_receiver"/>
</dbReference>
<keyword evidence="1 6" id="KW-0597">Phosphoprotein</keyword>
<keyword evidence="3" id="KW-0805">Transcription regulation</keyword>
<evidence type="ECO:0000313" key="10">
    <source>
        <dbReference type="Proteomes" id="UP000325273"/>
    </source>
</evidence>
<feature type="domain" description="HTH luxR-type" evidence="7">
    <location>
        <begin position="151"/>
        <end position="216"/>
    </location>
</feature>
<evidence type="ECO:0000256" key="4">
    <source>
        <dbReference type="ARBA" id="ARBA00023125"/>
    </source>
</evidence>
<dbReference type="Gene3D" id="1.10.10.10">
    <property type="entry name" value="Winged helix-like DNA-binding domain superfamily/Winged helix DNA-binding domain"/>
    <property type="match status" value="1"/>
</dbReference>
<keyword evidence="2" id="KW-0902">Two-component regulatory system</keyword>
<evidence type="ECO:0000259" key="8">
    <source>
        <dbReference type="PROSITE" id="PS50110"/>
    </source>
</evidence>
<comment type="caution">
    <text evidence="9">The sequence shown here is derived from an EMBL/GenBank/DDBJ whole genome shotgun (WGS) entry which is preliminary data.</text>
</comment>
<dbReference type="Pfam" id="PF00196">
    <property type="entry name" value="GerE"/>
    <property type="match status" value="1"/>
</dbReference>
<evidence type="ECO:0000259" key="7">
    <source>
        <dbReference type="PROSITE" id="PS50043"/>
    </source>
</evidence>
<protein>
    <submittedName>
        <fullName evidence="9">Response regulator transcription factor</fullName>
    </submittedName>
</protein>
<dbReference type="Pfam" id="PF00072">
    <property type="entry name" value="Response_reg"/>
    <property type="match status" value="1"/>
</dbReference>
<evidence type="ECO:0000256" key="6">
    <source>
        <dbReference type="PROSITE-ProRule" id="PRU00169"/>
    </source>
</evidence>
<organism evidence="9 10">
    <name type="scientific">Paraburkholderia panacisoli</name>
    <dbReference type="NCBI Taxonomy" id="2603818"/>
    <lineage>
        <taxon>Bacteria</taxon>
        <taxon>Pseudomonadati</taxon>
        <taxon>Pseudomonadota</taxon>
        <taxon>Betaproteobacteria</taxon>
        <taxon>Burkholderiales</taxon>
        <taxon>Burkholderiaceae</taxon>
        <taxon>Paraburkholderia</taxon>
    </lineage>
</organism>
<dbReference type="CDD" id="cd06170">
    <property type="entry name" value="LuxR_C_like"/>
    <property type="match status" value="1"/>
</dbReference>
<evidence type="ECO:0000313" key="9">
    <source>
        <dbReference type="EMBL" id="KAA1016211.1"/>
    </source>
</evidence>
<dbReference type="Proteomes" id="UP000325273">
    <property type="component" value="Unassembled WGS sequence"/>
</dbReference>
<accession>A0A5B0HLV0</accession>
<dbReference type="PRINTS" id="PR00038">
    <property type="entry name" value="HTHLUXR"/>
</dbReference>
<keyword evidence="5" id="KW-0804">Transcription</keyword>
<dbReference type="SUPFAM" id="SSF52172">
    <property type="entry name" value="CheY-like"/>
    <property type="match status" value="1"/>
</dbReference>
<keyword evidence="4" id="KW-0238">DNA-binding</keyword>
<proteinExistence type="predicted"/>
<dbReference type="SMART" id="SM00448">
    <property type="entry name" value="REC"/>
    <property type="match status" value="1"/>
</dbReference>
<dbReference type="InterPro" id="IPR016032">
    <property type="entry name" value="Sig_transdc_resp-reg_C-effctor"/>
</dbReference>
<evidence type="ECO:0000256" key="1">
    <source>
        <dbReference type="ARBA" id="ARBA00022553"/>
    </source>
</evidence>
<keyword evidence="10" id="KW-1185">Reference proteome</keyword>
<dbReference type="RefSeq" id="WP_149668324.1">
    <property type="nucleotide sequence ID" value="NZ_VTUZ01000001.1"/>
</dbReference>
<dbReference type="InterPro" id="IPR000792">
    <property type="entry name" value="Tscrpt_reg_LuxR_C"/>
</dbReference>
<dbReference type="InterPro" id="IPR036388">
    <property type="entry name" value="WH-like_DNA-bd_sf"/>
</dbReference>
<sequence>MTPAHAVERELELSSAQATPVVFVVDDDVSVRESLEAMIHFSGLTAETFASAQDFLGRPRAMVPNCLVLDLSLPDLSGLDLQNLIASERTDMPIIFITGYGDVPTTVRAMKGGAVDFLTKPFDDQVLLDAIRHAIERSRAALSEAAEIKAIQNRYASLSRREREVMALVVSGLLNKQVGGELGISEITVKVHRKHAMRKMNARSLAELINMAGRLHPGRAPRAALQGVP</sequence>
<dbReference type="InterPro" id="IPR011006">
    <property type="entry name" value="CheY-like_superfamily"/>
</dbReference>
<evidence type="ECO:0000256" key="5">
    <source>
        <dbReference type="ARBA" id="ARBA00023163"/>
    </source>
</evidence>
<dbReference type="EMBL" id="VTUZ01000001">
    <property type="protein sequence ID" value="KAA1016211.1"/>
    <property type="molecule type" value="Genomic_DNA"/>
</dbReference>
<dbReference type="AlphaFoldDB" id="A0A5B0HLV0"/>
<dbReference type="SMART" id="SM00421">
    <property type="entry name" value="HTH_LUXR"/>
    <property type="match status" value="1"/>
</dbReference>
<name>A0A5B0HLV0_9BURK</name>
<feature type="modified residue" description="4-aspartylphosphate" evidence="6">
    <location>
        <position position="70"/>
    </location>
</feature>
<evidence type="ECO:0000256" key="2">
    <source>
        <dbReference type="ARBA" id="ARBA00023012"/>
    </source>
</evidence>